<dbReference type="Pfam" id="PF23598">
    <property type="entry name" value="LRR_14"/>
    <property type="match status" value="1"/>
</dbReference>
<dbReference type="InterPro" id="IPR008271">
    <property type="entry name" value="Ser/Thr_kinase_AS"/>
</dbReference>
<dbReference type="FunFam" id="1.10.510.10:FF:000358">
    <property type="entry name" value="Putative leucine-rich repeat receptor-like serine/threonine-protein kinase"/>
    <property type="match status" value="1"/>
</dbReference>
<evidence type="ECO:0000256" key="1">
    <source>
        <dbReference type="ARBA" id="ARBA00004162"/>
    </source>
</evidence>
<keyword evidence="11" id="KW-0677">Repeat</keyword>
<dbReference type="Gene3D" id="3.30.200.20">
    <property type="entry name" value="Phosphorylase Kinase, domain 1"/>
    <property type="match status" value="1"/>
</dbReference>
<dbReference type="SUPFAM" id="SSF56112">
    <property type="entry name" value="Protein kinase-like (PK-like)"/>
    <property type="match status" value="1"/>
</dbReference>
<organism evidence="27 28">
    <name type="scientific">Panicum virgatum</name>
    <name type="common">Blackwell switchgrass</name>
    <dbReference type="NCBI Taxonomy" id="38727"/>
    <lineage>
        <taxon>Eukaryota</taxon>
        <taxon>Viridiplantae</taxon>
        <taxon>Streptophyta</taxon>
        <taxon>Embryophyta</taxon>
        <taxon>Tracheophyta</taxon>
        <taxon>Spermatophyta</taxon>
        <taxon>Magnoliopsida</taxon>
        <taxon>Liliopsida</taxon>
        <taxon>Poales</taxon>
        <taxon>Poaceae</taxon>
        <taxon>PACMAD clade</taxon>
        <taxon>Panicoideae</taxon>
        <taxon>Panicodae</taxon>
        <taxon>Paniceae</taxon>
        <taxon>Panicinae</taxon>
        <taxon>Panicum</taxon>
        <taxon>Panicum sect. Hiantes</taxon>
    </lineage>
</organism>
<evidence type="ECO:0000256" key="11">
    <source>
        <dbReference type="ARBA" id="ARBA00022737"/>
    </source>
</evidence>
<dbReference type="InterPro" id="IPR055414">
    <property type="entry name" value="LRR_R13L4/SHOC2-like"/>
</dbReference>
<comment type="catalytic activity">
    <reaction evidence="19">
        <text>L-threonyl-[protein] + ATP = O-phospho-L-threonyl-[protein] + ADP + H(+)</text>
        <dbReference type="Rhea" id="RHEA:46608"/>
        <dbReference type="Rhea" id="RHEA-COMP:11060"/>
        <dbReference type="Rhea" id="RHEA-COMP:11605"/>
        <dbReference type="ChEBI" id="CHEBI:15378"/>
        <dbReference type="ChEBI" id="CHEBI:30013"/>
        <dbReference type="ChEBI" id="CHEBI:30616"/>
        <dbReference type="ChEBI" id="CHEBI:61977"/>
        <dbReference type="ChEBI" id="CHEBI:456216"/>
        <dbReference type="EC" id="2.7.11.1"/>
    </reaction>
</comment>
<dbReference type="GO" id="GO:0009791">
    <property type="term" value="P:post-embryonic development"/>
    <property type="evidence" value="ECO:0007669"/>
    <property type="project" value="UniProtKB-ARBA"/>
</dbReference>
<dbReference type="PROSITE" id="PS00108">
    <property type="entry name" value="PROTEIN_KINASE_ST"/>
    <property type="match status" value="1"/>
</dbReference>
<feature type="binding site" evidence="24">
    <location>
        <position position="514"/>
    </location>
    <ligand>
        <name>ATP</name>
        <dbReference type="ChEBI" id="CHEBI:30616"/>
    </ligand>
</feature>
<dbReference type="EC" id="2.7.11.1" evidence="3"/>
<keyword evidence="13" id="KW-0418">Kinase</keyword>
<dbReference type="FunFam" id="3.30.200.20:FF:000432">
    <property type="entry name" value="LRR receptor-like serine/threonine-protein kinase EFR"/>
    <property type="match status" value="1"/>
</dbReference>
<feature type="transmembrane region" description="Helical" evidence="25">
    <location>
        <begin position="429"/>
        <end position="450"/>
    </location>
</feature>
<dbReference type="Pfam" id="PF13855">
    <property type="entry name" value="LRR_8"/>
    <property type="match status" value="1"/>
</dbReference>
<dbReference type="Gene3D" id="1.10.510.10">
    <property type="entry name" value="Transferase(Phosphotransferase) domain 1"/>
    <property type="match status" value="1"/>
</dbReference>
<evidence type="ECO:0000256" key="8">
    <source>
        <dbReference type="ARBA" id="ARBA00022679"/>
    </source>
</evidence>
<evidence type="ECO:0000256" key="4">
    <source>
        <dbReference type="ARBA" id="ARBA00022475"/>
    </source>
</evidence>
<dbReference type="PROSITE" id="PS00107">
    <property type="entry name" value="PROTEIN_KINASE_ATP"/>
    <property type="match status" value="1"/>
</dbReference>
<name>A0A8T0W1K9_PANVG</name>
<evidence type="ECO:0000256" key="14">
    <source>
        <dbReference type="ARBA" id="ARBA00022840"/>
    </source>
</evidence>
<comment type="function">
    <text evidence="22">The processed protein kinase Xa21 chain released by protein cleavage after X.oryzae pv. oryzae protein Ax21 detection translocates into the nucleus where it can bind and regulate WRKY62, a transcription factor. Confers resistance to the bacterial pathogen X.oryzae pv. oryzae (Xoo).</text>
</comment>
<sequence length="802" mass="86713">MAGNKLHGRLPSDLGKNLPSIKDIGIGLNLFSGVLPLSLTNLSTLQAIDATSNSFSGVVPSDLGRLQNLNLFQMDNNMLEANNEEEWEFVASLANCSRLQKLELGWNRLKGKLPSSLANLSANLQVLQIPSNKISGAVPLDVGNLASLQLVDLSDNLLSGAIPESIGKLTQLNELYLSSNNISGVVPSSIGKITSLSILSVHANNLQGSIPPSIGNLSKLSVLDLFKNKVTGFIPNEVGHLSSISIDFDLSYNLLEGPLPSEVGGLVNLKELTLSGNKLSGDIPDTISNCRVLEKLALDGNSFQGSIPVTFNKMAGLTFLNLTNNKLNGSIPGNLASITNLQELYLAHNNLSGTIPESLGNQTSLLRLDLSFNNLHGKVPKEGIFTNLTGLSIVGNNALCGGVPQLHLPECPSSSARKNKKGMSKSLRIAIPTAGAPLLSIFVVWAGLLYRKLKKASKKEIPPQFTEPELPIVPYNDILKGTDGFSEANVLGKGRYGKVYKCTLENQATAVAVKVFNLQVSGSYKSFQAECEALRRVKHRCLVKIVTCCSSIDHQGQDFRAIVFEFMTNSSLDRWIHSNFDRQNGQGALSLSQRLDIAVDIVDALDYLHNGCQPPVIHCDLKPSNILLNQDMRACVGDFGIARVLDEATSKQHMNSNSSIGIRGSIGYIAPEYGDGLAVSTNGDVFSLGITLIEMFTGRSPTNDMFKDGISLHHYAEVAFPDKVMEIADANIWLREGPNTSNDTRYITKIKECLSSVIQLGILCSKQLPTERLSMSNAAAEMHAIRDKYSSTQQLSDVRSYQ</sequence>
<comment type="catalytic activity">
    <reaction evidence="20">
        <text>L-seryl-[protein] + ATP = O-phospho-L-seryl-[protein] + ADP + H(+)</text>
        <dbReference type="Rhea" id="RHEA:17989"/>
        <dbReference type="Rhea" id="RHEA-COMP:9863"/>
        <dbReference type="Rhea" id="RHEA-COMP:11604"/>
        <dbReference type="ChEBI" id="CHEBI:15378"/>
        <dbReference type="ChEBI" id="CHEBI:29999"/>
        <dbReference type="ChEBI" id="CHEBI:30616"/>
        <dbReference type="ChEBI" id="CHEBI:83421"/>
        <dbReference type="ChEBI" id="CHEBI:456216"/>
        <dbReference type="EC" id="2.7.11.1"/>
    </reaction>
</comment>
<keyword evidence="18" id="KW-0325">Glycoprotein</keyword>
<dbReference type="EMBL" id="CM029039">
    <property type="protein sequence ID" value="KAG2641270.1"/>
    <property type="molecule type" value="Genomic_DNA"/>
</dbReference>
<evidence type="ECO:0000256" key="5">
    <source>
        <dbReference type="ARBA" id="ARBA00022527"/>
    </source>
</evidence>
<evidence type="ECO:0000256" key="24">
    <source>
        <dbReference type="PROSITE-ProRule" id="PRU10141"/>
    </source>
</evidence>
<evidence type="ECO:0000313" key="28">
    <source>
        <dbReference type="Proteomes" id="UP000823388"/>
    </source>
</evidence>
<comment type="subcellular location">
    <subcellularLocation>
        <location evidence="1">Cell membrane</location>
        <topology evidence="1">Single-pass membrane protein</topology>
    </subcellularLocation>
    <subcellularLocation>
        <location evidence="2">Endoplasmic reticulum membrane</location>
        <topology evidence="2">Single-pass membrane protein</topology>
    </subcellularLocation>
</comment>
<evidence type="ECO:0000256" key="10">
    <source>
        <dbReference type="ARBA" id="ARBA00022729"/>
    </source>
</evidence>
<evidence type="ECO:0000256" key="15">
    <source>
        <dbReference type="ARBA" id="ARBA00022989"/>
    </source>
</evidence>
<keyword evidence="17" id="KW-0675">Receptor</keyword>
<comment type="caution">
    <text evidence="27">The sequence shown here is derived from an EMBL/GenBank/DDBJ whole genome shotgun (WGS) entry which is preliminary data.</text>
</comment>
<evidence type="ECO:0000256" key="3">
    <source>
        <dbReference type="ARBA" id="ARBA00012513"/>
    </source>
</evidence>
<evidence type="ECO:0000256" key="2">
    <source>
        <dbReference type="ARBA" id="ARBA00004389"/>
    </source>
</evidence>
<dbReference type="InterPro" id="IPR000719">
    <property type="entry name" value="Prot_kinase_dom"/>
</dbReference>
<evidence type="ECO:0000256" key="6">
    <source>
        <dbReference type="ARBA" id="ARBA00022553"/>
    </source>
</evidence>
<evidence type="ECO:0000256" key="22">
    <source>
        <dbReference type="ARBA" id="ARBA00056628"/>
    </source>
</evidence>
<dbReference type="InterPro" id="IPR032675">
    <property type="entry name" value="LRR_dom_sf"/>
</dbReference>
<keyword evidence="8" id="KW-0808">Transferase</keyword>
<dbReference type="SMART" id="SM00369">
    <property type="entry name" value="LRR_TYP"/>
    <property type="match status" value="7"/>
</dbReference>
<dbReference type="GO" id="GO:0005524">
    <property type="term" value="F:ATP binding"/>
    <property type="evidence" value="ECO:0007669"/>
    <property type="project" value="UniProtKB-UniRule"/>
</dbReference>
<keyword evidence="6" id="KW-0597">Phosphoprotein</keyword>
<evidence type="ECO:0000256" key="16">
    <source>
        <dbReference type="ARBA" id="ARBA00023136"/>
    </source>
</evidence>
<evidence type="ECO:0000256" key="7">
    <source>
        <dbReference type="ARBA" id="ARBA00022614"/>
    </source>
</evidence>
<dbReference type="GO" id="GO:0005789">
    <property type="term" value="C:endoplasmic reticulum membrane"/>
    <property type="evidence" value="ECO:0007669"/>
    <property type="project" value="UniProtKB-SubCell"/>
</dbReference>
<evidence type="ECO:0000313" key="27">
    <source>
        <dbReference type="EMBL" id="KAG2641270.1"/>
    </source>
</evidence>
<dbReference type="InterPro" id="IPR003591">
    <property type="entry name" value="Leu-rich_rpt_typical-subtyp"/>
</dbReference>
<keyword evidence="7" id="KW-0433">Leucine-rich repeat</keyword>
<dbReference type="SMART" id="SM00220">
    <property type="entry name" value="S_TKc"/>
    <property type="match status" value="1"/>
</dbReference>
<keyword evidence="28" id="KW-1185">Reference proteome</keyword>
<keyword evidence="4" id="KW-1003">Cell membrane</keyword>
<dbReference type="OrthoDB" id="684787at2759"/>
<gene>
    <name evidence="27" type="ORF">PVAP13_2KG166800</name>
</gene>
<dbReference type="Proteomes" id="UP000823388">
    <property type="component" value="Chromosome 2K"/>
</dbReference>
<evidence type="ECO:0000256" key="17">
    <source>
        <dbReference type="ARBA" id="ARBA00023170"/>
    </source>
</evidence>
<evidence type="ECO:0000259" key="26">
    <source>
        <dbReference type="PROSITE" id="PS50011"/>
    </source>
</evidence>
<keyword evidence="16 25" id="KW-0472">Membrane</keyword>
<dbReference type="AlphaFoldDB" id="A0A8T0W1K9"/>
<dbReference type="SUPFAM" id="SSF52058">
    <property type="entry name" value="L domain-like"/>
    <property type="match status" value="2"/>
</dbReference>
<keyword evidence="9 25" id="KW-0812">Transmembrane</keyword>
<dbReference type="InterPro" id="IPR011009">
    <property type="entry name" value="Kinase-like_dom_sf"/>
</dbReference>
<feature type="domain" description="Protein kinase" evidence="26">
    <location>
        <begin position="485"/>
        <end position="786"/>
    </location>
</feature>
<proteinExistence type="predicted"/>
<dbReference type="FunFam" id="3.80.10.10:FF:000233">
    <property type="entry name" value="Leucine-rich repeat receptor-like protein kinase TDR"/>
    <property type="match status" value="1"/>
</dbReference>
<evidence type="ECO:0000256" key="9">
    <source>
        <dbReference type="ARBA" id="ARBA00022692"/>
    </source>
</evidence>
<evidence type="ECO:0000256" key="13">
    <source>
        <dbReference type="ARBA" id="ARBA00022777"/>
    </source>
</evidence>
<evidence type="ECO:0000256" key="18">
    <source>
        <dbReference type="ARBA" id="ARBA00023180"/>
    </source>
</evidence>
<keyword evidence="12 24" id="KW-0547">Nucleotide-binding</keyword>
<reference evidence="27" key="1">
    <citation type="submission" date="2020-05" db="EMBL/GenBank/DDBJ databases">
        <title>WGS assembly of Panicum virgatum.</title>
        <authorList>
            <person name="Lovell J.T."/>
            <person name="Jenkins J."/>
            <person name="Shu S."/>
            <person name="Juenger T.E."/>
            <person name="Schmutz J."/>
        </authorList>
    </citation>
    <scope>NUCLEOTIDE SEQUENCE</scope>
    <source>
        <strain evidence="27">AP13</strain>
    </source>
</reference>
<dbReference type="Pfam" id="PF00069">
    <property type="entry name" value="Pkinase"/>
    <property type="match status" value="1"/>
</dbReference>
<keyword evidence="15 25" id="KW-1133">Transmembrane helix</keyword>
<evidence type="ECO:0000256" key="19">
    <source>
        <dbReference type="ARBA" id="ARBA00047899"/>
    </source>
</evidence>
<dbReference type="Pfam" id="PF00560">
    <property type="entry name" value="LRR_1"/>
    <property type="match status" value="2"/>
</dbReference>
<dbReference type="InterPro" id="IPR017441">
    <property type="entry name" value="Protein_kinase_ATP_BS"/>
</dbReference>
<evidence type="ECO:0000256" key="21">
    <source>
        <dbReference type="ARBA" id="ARBA00054320"/>
    </source>
</evidence>
<evidence type="ECO:0000256" key="20">
    <source>
        <dbReference type="ARBA" id="ARBA00048679"/>
    </source>
</evidence>
<dbReference type="GO" id="GO:0005886">
    <property type="term" value="C:plasma membrane"/>
    <property type="evidence" value="ECO:0007669"/>
    <property type="project" value="UniProtKB-SubCell"/>
</dbReference>
<comment type="function">
    <text evidence="21">Receptor kinase that detects X.oryzae pv. oryzae protein Ax21 to promote innate immunity. Following X.oryzae pv. oryzae protein Ax21 detection, undergoes cleavage, releasing the processed protein kinase Xa21 chain.</text>
</comment>
<protein>
    <recommendedName>
        <fullName evidence="23">Receptor kinase-like protein Xa21</fullName>
        <ecNumber evidence="3">2.7.11.1</ecNumber>
    </recommendedName>
</protein>
<dbReference type="InterPro" id="IPR001611">
    <property type="entry name" value="Leu-rich_rpt"/>
</dbReference>
<evidence type="ECO:0000256" key="12">
    <source>
        <dbReference type="ARBA" id="ARBA00022741"/>
    </source>
</evidence>
<keyword evidence="5" id="KW-0723">Serine/threonine-protein kinase</keyword>
<dbReference type="InterPro" id="IPR051716">
    <property type="entry name" value="Plant_RL_S/T_kinase"/>
</dbReference>
<accession>A0A8T0W1K9</accession>
<dbReference type="PROSITE" id="PS50011">
    <property type="entry name" value="PROTEIN_KINASE_DOM"/>
    <property type="match status" value="1"/>
</dbReference>
<evidence type="ECO:0000256" key="25">
    <source>
        <dbReference type="SAM" id="Phobius"/>
    </source>
</evidence>
<keyword evidence="14 24" id="KW-0067">ATP-binding</keyword>
<dbReference type="PANTHER" id="PTHR48053">
    <property type="entry name" value="LEUCINE RICH REPEAT FAMILY PROTEIN, EXPRESSED"/>
    <property type="match status" value="1"/>
</dbReference>
<dbReference type="GO" id="GO:0004674">
    <property type="term" value="F:protein serine/threonine kinase activity"/>
    <property type="evidence" value="ECO:0007669"/>
    <property type="project" value="UniProtKB-KW"/>
</dbReference>
<evidence type="ECO:0000256" key="23">
    <source>
        <dbReference type="ARBA" id="ARBA00072040"/>
    </source>
</evidence>
<dbReference type="PROSITE" id="PS51450">
    <property type="entry name" value="LRR"/>
    <property type="match status" value="1"/>
</dbReference>
<dbReference type="Gene3D" id="3.80.10.10">
    <property type="entry name" value="Ribonuclease Inhibitor"/>
    <property type="match status" value="2"/>
</dbReference>
<dbReference type="PANTHER" id="PTHR48053:SF81">
    <property type="entry name" value="PROTEIN KINASE DOMAIN-CONTAINING PROTEIN"/>
    <property type="match status" value="1"/>
</dbReference>
<keyword evidence="10" id="KW-0732">Signal</keyword>